<sequence>MQIALLHPTLTILLLPVLIWQGRKVRKEVPRLPEASGPRQGSSRSKEKATNQPTTPPLRILILGDSAAAGVGVDAQADALAGQLVSHLPDDLAIEWRLEASNGDKLDDLIERVKRLEGEFDIALISAGVNDVTGRTKRHQFLCQLQTLSYQLQRRLKVQRVFYTAVPPMHVFPALPQPLRWYLGQQAKGLNSVMRAHCQQDNIAHMMVVDFPFTPDYMASDGFHPSAHGYRLWGGRAAALIKEWQANNRV</sequence>
<dbReference type="Pfam" id="PF13472">
    <property type="entry name" value="Lipase_GDSL_2"/>
    <property type="match status" value="1"/>
</dbReference>
<dbReference type="EMBL" id="PIPO01000001">
    <property type="protein sequence ID" value="RUO34687.1"/>
    <property type="molecule type" value="Genomic_DNA"/>
</dbReference>
<dbReference type="Gene3D" id="3.40.50.1110">
    <property type="entry name" value="SGNH hydrolase"/>
    <property type="match status" value="1"/>
</dbReference>
<proteinExistence type="predicted"/>
<dbReference type="SUPFAM" id="SSF52266">
    <property type="entry name" value="SGNH hydrolase"/>
    <property type="match status" value="1"/>
</dbReference>
<accession>A0A432WLW7</accession>
<evidence type="ECO:0000313" key="4">
    <source>
        <dbReference type="Proteomes" id="UP000287823"/>
    </source>
</evidence>
<feature type="region of interest" description="Disordered" evidence="1">
    <location>
        <begin position="30"/>
        <end position="57"/>
    </location>
</feature>
<gene>
    <name evidence="3" type="ORF">CWE14_01400</name>
</gene>
<dbReference type="InterPro" id="IPR013830">
    <property type="entry name" value="SGNH_hydro"/>
</dbReference>
<name>A0A432WLW7_9GAMM</name>
<organism evidence="3 4">
    <name type="scientific">Aliidiomarina soli</name>
    <dbReference type="NCBI Taxonomy" id="1928574"/>
    <lineage>
        <taxon>Bacteria</taxon>
        <taxon>Pseudomonadati</taxon>
        <taxon>Pseudomonadota</taxon>
        <taxon>Gammaproteobacteria</taxon>
        <taxon>Alteromonadales</taxon>
        <taxon>Idiomarinaceae</taxon>
        <taxon>Aliidiomarina</taxon>
    </lineage>
</organism>
<protein>
    <recommendedName>
        <fullName evidence="2">SGNH hydrolase-type esterase domain-containing protein</fullName>
    </recommendedName>
</protein>
<evidence type="ECO:0000313" key="3">
    <source>
        <dbReference type="EMBL" id="RUO34687.1"/>
    </source>
</evidence>
<comment type="caution">
    <text evidence="3">The sequence shown here is derived from an EMBL/GenBank/DDBJ whole genome shotgun (WGS) entry which is preliminary data.</text>
</comment>
<keyword evidence="4" id="KW-1185">Reference proteome</keyword>
<dbReference type="Proteomes" id="UP000287823">
    <property type="component" value="Unassembled WGS sequence"/>
</dbReference>
<evidence type="ECO:0000259" key="2">
    <source>
        <dbReference type="Pfam" id="PF13472"/>
    </source>
</evidence>
<feature type="domain" description="SGNH hydrolase-type esterase" evidence="2">
    <location>
        <begin position="62"/>
        <end position="232"/>
    </location>
</feature>
<reference evidence="3 4" key="1">
    <citation type="journal article" date="2011" name="Front. Microbiol.">
        <title>Genomic signatures of strain selection and enhancement in Bacillus atrophaeus var. globigii, a historical biowarfare simulant.</title>
        <authorList>
            <person name="Gibbons H.S."/>
            <person name="Broomall S.M."/>
            <person name="McNew L.A."/>
            <person name="Daligault H."/>
            <person name="Chapman C."/>
            <person name="Bruce D."/>
            <person name="Karavis M."/>
            <person name="Krepps M."/>
            <person name="McGregor P.A."/>
            <person name="Hong C."/>
            <person name="Park K.H."/>
            <person name="Akmal A."/>
            <person name="Feldman A."/>
            <person name="Lin J.S."/>
            <person name="Chang W.E."/>
            <person name="Higgs B.W."/>
            <person name="Demirev P."/>
            <person name="Lindquist J."/>
            <person name="Liem A."/>
            <person name="Fochler E."/>
            <person name="Read T.D."/>
            <person name="Tapia R."/>
            <person name="Johnson S."/>
            <person name="Bishop-Lilly K.A."/>
            <person name="Detter C."/>
            <person name="Han C."/>
            <person name="Sozhamannan S."/>
            <person name="Rosenzweig C.N."/>
            <person name="Skowronski E.W."/>
        </authorList>
    </citation>
    <scope>NUCLEOTIDE SEQUENCE [LARGE SCALE GENOMIC DNA]</scope>
    <source>
        <strain evidence="3 4">Y4G10-17</strain>
    </source>
</reference>
<dbReference type="AlphaFoldDB" id="A0A432WLW7"/>
<dbReference type="CDD" id="cd01836">
    <property type="entry name" value="FeeA_FeeB_like"/>
    <property type="match status" value="1"/>
</dbReference>
<dbReference type="InterPro" id="IPR036514">
    <property type="entry name" value="SGNH_hydro_sf"/>
</dbReference>
<evidence type="ECO:0000256" key="1">
    <source>
        <dbReference type="SAM" id="MobiDB-lite"/>
    </source>
</evidence>
<dbReference type="RefSeq" id="WP_126797738.1">
    <property type="nucleotide sequence ID" value="NZ_PIPO01000001.1"/>
</dbReference>
<dbReference type="GO" id="GO:0016788">
    <property type="term" value="F:hydrolase activity, acting on ester bonds"/>
    <property type="evidence" value="ECO:0007669"/>
    <property type="project" value="UniProtKB-ARBA"/>
</dbReference>